<organism evidence="10 11">
    <name type="scientific">Candidatus Buchananbacteria bacterium RIFCSPHIGHO2_01_FULL_39_14</name>
    <dbReference type="NCBI Taxonomy" id="1797532"/>
    <lineage>
        <taxon>Bacteria</taxon>
        <taxon>Candidatus Buchananiibacteriota</taxon>
    </lineage>
</organism>
<keyword evidence="1" id="KW-0963">Cytoplasm</keyword>
<dbReference type="EC" id="1.17.1.8" evidence="8"/>
<evidence type="ECO:0000256" key="2">
    <source>
        <dbReference type="ARBA" id="ARBA00022605"/>
    </source>
</evidence>
<proteinExistence type="predicted"/>
<dbReference type="GO" id="GO:0019877">
    <property type="term" value="P:diaminopimelate biosynthetic process"/>
    <property type="evidence" value="ECO:0007669"/>
    <property type="project" value="UniProtKB-KW"/>
</dbReference>
<dbReference type="EMBL" id="MHIB01000037">
    <property type="protein sequence ID" value="OGY43368.1"/>
    <property type="molecule type" value="Genomic_DNA"/>
</dbReference>
<dbReference type="GO" id="GO:0009089">
    <property type="term" value="P:lysine biosynthetic process via diaminopimelate"/>
    <property type="evidence" value="ECO:0007669"/>
    <property type="project" value="UniProtKB-UniRule"/>
</dbReference>
<dbReference type="STRING" id="1797532.A2729_04295"/>
<name>A0A1G1XTK6_9BACT</name>
<dbReference type="GO" id="GO:0008839">
    <property type="term" value="F:4-hydroxy-tetrahydrodipicolinate reductase"/>
    <property type="evidence" value="ECO:0007669"/>
    <property type="project" value="UniProtKB-UniRule"/>
</dbReference>
<keyword evidence="7" id="KW-0457">Lysine biosynthesis</keyword>
<dbReference type="SUPFAM" id="SSF51735">
    <property type="entry name" value="NAD(P)-binding Rossmann-fold domains"/>
    <property type="match status" value="1"/>
</dbReference>
<evidence type="ECO:0000313" key="11">
    <source>
        <dbReference type="Proteomes" id="UP000178930"/>
    </source>
</evidence>
<keyword evidence="6" id="KW-0520">NAD</keyword>
<dbReference type="PANTHER" id="PTHR20836">
    <property type="entry name" value="DIHYDRODIPICOLINATE REDUCTASE"/>
    <property type="match status" value="1"/>
</dbReference>
<evidence type="ECO:0000256" key="8">
    <source>
        <dbReference type="NCBIfam" id="TIGR00036"/>
    </source>
</evidence>
<keyword evidence="4" id="KW-0220">Diaminopimelate biosynthesis</keyword>
<dbReference type="Proteomes" id="UP000178930">
    <property type="component" value="Unassembled WGS sequence"/>
</dbReference>
<feature type="domain" description="Dihydrodipicolinate reductase C-terminal" evidence="9">
    <location>
        <begin position="22"/>
        <end position="160"/>
    </location>
</feature>
<gene>
    <name evidence="10" type="ORF">A2729_04295</name>
</gene>
<dbReference type="InterPro" id="IPR022664">
    <property type="entry name" value="DapB_N_CS"/>
</dbReference>
<dbReference type="FunFam" id="3.30.360.10:FF:000009">
    <property type="entry name" value="4-hydroxy-tetrahydrodipicolinate reductase"/>
    <property type="match status" value="1"/>
</dbReference>
<evidence type="ECO:0000256" key="1">
    <source>
        <dbReference type="ARBA" id="ARBA00022490"/>
    </source>
</evidence>
<evidence type="ECO:0000256" key="6">
    <source>
        <dbReference type="ARBA" id="ARBA00023027"/>
    </source>
</evidence>
<keyword evidence="2" id="KW-0028">Amino-acid biosynthesis</keyword>
<dbReference type="SUPFAM" id="SSF55347">
    <property type="entry name" value="Glyceraldehyde-3-phosphate dehydrogenase-like, C-terminal domain"/>
    <property type="match status" value="1"/>
</dbReference>
<accession>A0A1G1XTK6</accession>
<dbReference type="InterPro" id="IPR036291">
    <property type="entry name" value="NAD(P)-bd_dom_sf"/>
</dbReference>
<protein>
    <recommendedName>
        <fullName evidence="8">4-hydroxy-tetrahydrodipicolinate reductase</fullName>
        <ecNumber evidence="8">1.17.1.8</ecNumber>
    </recommendedName>
</protein>
<dbReference type="PROSITE" id="PS01298">
    <property type="entry name" value="DAPB"/>
    <property type="match status" value="1"/>
</dbReference>
<comment type="caution">
    <text evidence="10">The sequence shown here is derived from an EMBL/GenBank/DDBJ whole genome shotgun (WGS) entry which is preliminary data.</text>
</comment>
<evidence type="ECO:0000259" key="9">
    <source>
        <dbReference type="Pfam" id="PF05173"/>
    </source>
</evidence>
<sequence>MNELRKLSDGIPILQATNFSLGVTVLNHLVNLAAKFLPLNYQTEIIEEHHSRKLDAPSGTAQTLIQAICDARFSSPEFAVCCGRQGRSDAPRPNGQIGVHSIRAGNITGNHEVVFAGPAEVLRLRHEAQGPEFFAQGALTAVKWLARQEKPGWYMMEDVLGLK</sequence>
<dbReference type="Pfam" id="PF05173">
    <property type="entry name" value="DapB_C"/>
    <property type="match status" value="1"/>
</dbReference>
<evidence type="ECO:0000256" key="7">
    <source>
        <dbReference type="ARBA" id="ARBA00023154"/>
    </source>
</evidence>
<dbReference type="AlphaFoldDB" id="A0A1G1XTK6"/>
<reference evidence="10 11" key="1">
    <citation type="journal article" date="2016" name="Nat. Commun.">
        <title>Thousands of microbial genomes shed light on interconnected biogeochemical processes in an aquifer system.</title>
        <authorList>
            <person name="Anantharaman K."/>
            <person name="Brown C.T."/>
            <person name="Hug L.A."/>
            <person name="Sharon I."/>
            <person name="Castelle C.J."/>
            <person name="Probst A.J."/>
            <person name="Thomas B.C."/>
            <person name="Singh A."/>
            <person name="Wilkins M.J."/>
            <person name="Karaoz U."/>
            <person name="Brodie E.L."/>
            <person name="Williams K.H."/>
            <person name="Hubbard S.S."/>
            <person name="Banfield J.F."/>
        </authorList>
    </citation>
    <scope>NUCLEOTIDE SEQUENCE [LARGE SCALE GENOMIC DNA]</scope>
</reference>
<dbReference type="InterPro" id="IPR023940">
    <property type="entry name" value="DHDPR_bac"/>
</dbReference>
<dbReference type="Gene3D" id="3.30.360.10">
    <property type="entry name" value="Dihydrodipicolinate Reductase, domain 2"/>
    <property type="match status" value="1"/>
</dbReference>
<dbReference type="InterPro" id="IPR022663">
    <property type="entry name" value="DapB_C"/>
</dbReference>
<dbReference type="PANTHER" id="PTHR20836:SF0">
    <property type="entry name" value="4-HYDROXY-TETRAHYDRODIPICOLINATE REDUCTASE 1, CHLOROPLASTIC-RELATED"/>
    <property type="match status" value="1"/>
</dbReference>
<dbReference type="GO" id="GO:0005829">
    <property type="term" value="C:cytosol"/>
    <property type="evidence" value="ECO:0007669"/>
    <property type="project" value="TreeGrafter"/>
</dbReference>
<keyword evidence="5" id="KW-0560">Oxidoreductase</keyword>
<keyword evidence="3" id="KW-0521">NADP</keyword>
<evidence type="ECO:0000256" key="3">
    <source>
        <dbReference type="ARBA" id="ARBA00022857"/>
    </source>
</evidence>
<evidence type="ECO:0000256" key="5">
    <source>
        <dbReference type="ARBA" id="ARBA00023002"/>
    </source>
</evidence>
<evidence type="ECO:0000313" key="10">
    <source>
        <dbReference type="EMBL" id="OGY43368.1"/>
    </source>
</evidence>
<dbReference type="NCBIfam" id="TIGR00036">
    <property type="entry name" value="dapB"/>
    <property type="match status" value="1"/>
</dbReference>
<evidence type="ECO:0000256" key="4">
    <source>
        <dbReference type="ARBA" id="ARBA00022915"/>
    </source>
</evidence>